<accession>A0A6J6C7Y5</accession>
<dbReference type="GO" id="GO:0034256">
    <property type="term" value="F:chlorophyll(ide) b reductase activity"/>
    <property type="evidence" value="ECO:0007669"/>
    <property type="project" value="TreeGrafter"/>
</dbReference>
<evidence type="ECO:0000313" key="1">
    <source>
        <dbReference type="EMBL" id="CAB4547421.1"/>
    </source>
</evidence>
<dbReference type="GO" id="GO:0015996">
    <property type="term" value="P:chlorophyll catabolic process"/>
    <property type="evidence" value="ECO:0007669"/>
    <property type="project" value="TreeGrafter"/>
</dbReference>
<dbReference type="Gene3D" id="3.40.50.720">
    <property type="entry name" value="NAD(P)-binding Rossmann-like Domain"/>
    <property type="match status" value="1"/>
</dbReference>
<sequence length="162" mass="17359">MVTTNVLGTMFGAQTAANGMLAQSKGGRIINILGGGSDGNFREGQAIYGATKRGLGLFTAALIKELKGTNVTVGSVRPGILITEGFVREAHEMGPERYAKQRKAINILGDRPQDVIPWIVDNIEKTAGKHGAEISWLTTPKIIGRFSKAGFSKRDILTEYGI</sequence>
<reference evidence="1" key="1">
    <citation type="submission" date="2020-05" db="EMBL/GenBank/DDBJ databases">
        <authorList>
            <person name="Chiriac C."/>
            <person name="Salcher M."/>
            <person name="Ghai R."/>
            <person name="Kavagutti S V."/>
        </authorList>
    </citation>
    <scope>NUCLEOTIDE SEQUENCE</scope>
</reference>
<gene>
    <name evidence="1" type="ORF">UFOPK1446_00809</name>
</gene>
<dbReference type="PRINTS" id="PR00081">
    <property type="entry name" value="GDHRDH"/>
</dbReference>
<dbReference type="InterPro" id="IPR052625">
    <property type="entry name" value="Chl_b_Red"/>
</dbReference>
<dbReference type="AlphaFoldDB" id="A0A6J6C7Y5"/>
<dbReference type="Pfam" id="PF00106">
    <property type="entry name" value="adh_short"/>
    <property type="match status" value="1"/>
</dbReference>
<dbReference type="EMBL" id="CAEZSO010000158">
    <property type="protein sequence ID" value="CAB4547421.1"/>
    <property type="molecule type" value="Genomic_DNA"/>
</dbReference>
<dbReference type="PANTHER" id="PTHR24314:SF21">
    <property type="entry name" value="CHLOROPHYLL(IDE) B REDUCTASE NYC1, CHLOROPLASTIC-RELATED"/>
    <property type="match status" value="1"/>
</dbReference>
<dbReference type="GO" id="GO:0010304">
    <property type="term" value="P:PSII associated light-harvesting complex II catabolic process"/>
    <property type="evidence" value="ECO:0007669"/>
    <property type="project" value="TreeGrafter"/>
</dbReference>
<protein>
    <submittedName>
        <fullName evidence="1">Unannotated protein</fullName>
    </submittedName>
</protein>
<name>A0A6J6C7Y5_9ZZZZ</name>
<dbReference type="SUPFAM" id="SSF51735">
    <property type="entry name" value="NAD(P)-binding Rossmann-fold domains"/>
    <property type="match status" value="1"/>
</dbReference>
<dbReference type="CDD" id="cd05233">
    <property type="entry name" value="SDR_c"/>
    <property type="match status" value="1"/>
</dbReference>
<dbReference type="InterPro" id="IPR002347">
    <property type="entry name" value="SDR_fam"/>
</dbReference>
<proteinExistence type="predicted"/>
<dbReference type="PANTHER" id="PTHR24314">
    <property type="entry name" value="NON-SPECIFIC LIPID TRANSFER PROTEIN-RELATED"/>
    <property type="match status" value="1"/>
</dbReference>
<organism evidence="1">
    <name type="scientific">freshwater metagenome</name>
    <dbReference type="NCBI Taxonomy" id="449393"/>
    <lineage>
        <taxon>unclassified sequences</taxon>
        <taxon>metagenomes</taxon>
        <taxon>ecological metagenomes</taxon>
    </lineage>
</organism>
<dbReference type="InterPro" id="IPR036291">
    <property type="entry name" value="NAD(P)-bd_dom_sf"/>
</dbReference>